<dbReference type="Proteomes" id="UP000007241">
    <property type="component" value="Unassembled WGS sequence"/>
</dbReference>
<dbReference type="Gene3D" id="3.40.630.30">
    <property type="match status" value="1"/>
</dbReference>
<feature type="site" description="Crucial for catalytic activity" evidence="3">
    <location>
        <position position="48"/>
    </location>
</feature>
<keyword evidence="6" id="KW-1185">Reference proteome</keyword>
<evidence type="ECO:0000259" key="4">
    <source>
        <dbReference type="PROSITE" id="PS51730"/>
    </source>
</evidence>
<sequence>MEFKFNVLDVIRKPISIFSSTELPKSQQALEKIVEIIDEVGIASAKAQGLRAPVTSILKLKHNPNQRIYIMRTDFDAKHNTKTGDQDSTDTLQSHQSKSIQLIDSRKQVVVGLLKVGLKKLFLVDEFGRQIEINALCVLDFYIHESSQRLGYGKRLFEYMLAIEFCSASELCYDRPSSKFLAFLKKHYDLHELLMHCFHGTTAIPQSNYFTVFKQFGLGLLELDSKGRPKPPLKLNPILKNTKHAHPTHPTPILRSEGLLQKFQHMTKNAPPITVKQLPSGNSINNPYDIMNIGSLTDKSAAQNNLNITSLYNTGSTKKFETQEHALLYQTQEIQPFKKQSKHEDNLHANNHDIFPPNSTFKETNMLNRSHHSKDKLSKLEVLSDEPHQHYNHSHHSHHHTHGHHTHHTLAKTVEHQTAQAQNEFTKNDIRYKNSTQHMGENENHAFLENPCSPKSQGTKSSSRFNRTQVVEKVASQAMVQEGTRQAGVLSRNDSKDILHLSEIGPYDSRVKKQHLDSIPIDPIDGPIDWTTTPHAGQTVSATMACFKTSPEIGIQEKERKARIRMLMQTERLPLLSPSALGNACVMPKPYLSGIALLAGGLGSFEKNYINTQRSEKHRQRLVKQSHNTKDF</sequence>
<name>F4P0A3_BATDJ</name>
<dbReference type="PANTHER" id="PTHR12327:SF0">
    <property type="entry name" value="ALPHA-TUBULIN N-ACETYLTRANSFERASE 1"/>
    <property type="match status" value="1"/>
</dbReference>
<dbReference type="GO" id="GO:0070507">
    <property type="term" value="P:regulation of microtubule cytoskeleton organization"/>
    <property type="evidence" value="ECO:0007669"/>
    <property type="project" value="UniProtKB-UniRule"/>
</dbReference>
<dbReference type="Pfam" id="PF05301">
    <property type="entry name" value="Acetyltransf_16"/>
    <property type="match status" value="2"/>
</dbReference>
<dbReference type="HOGENOM" id="CLU_432743_0_0_1"/>
<comment type="catalytic activity">
    <reaction evidence="3">
        <text>L-lysyl-[alpha-tubulin] + acetyl-CoA = N(6)-acetyl-L-lysyl-[alpha-tubulin] + CoA + H(+)</text>
        <dbReference type="Rhea" id="RHEA:15277"/>
        <dbReference type="Rhea" id="RHEA-COMP:11278"/>
        <dbReference type="Rhea" id="RHEA-COMP:11279"/>
        <dbReference type="ChEBI" id="CHEBI:15378"/>
        <dbReference type="ChEBI" id="CHEBI:29969"/>
        <dbReference type="ChEBI" id="CHEBI:57287"/>
        <dbReference type="ChEBI" id="CHEBI:57288"/>
        <dbReference type="ChEBI" id="CHEBI:61930"/>
        <dbReference type="EC" id="2.3.1.108"/>
    </reaction>
</comment>
<feature type="binding site" evidence="3">
    <location>
        <begin position="177"/>
        <end position="186"/>
    </location>
    <ligand>
        <name>acetyl-CoA</name>
        <dbReference type="ChEBI" id="CHEBI:57288"/>
    </ligand>
</feature>
<reference evidence="5 6" key="1">
    <citation type="submission" date="2009-12" db="EMBL/GenBank/DDBJ databases">
        <title>The draft genome of Batrachochytrium dendrobatidis.</title>
        <authorList>
            <consortium name="US DOE Joint Genome Institute (JGI-PGF)"/>
            <person name="Kuo A."/>
            <person name="Salamov A."/>
            <person name="Schmutz J."/>
            <person name="Lucas S."/>
            <person name="Pitluck S."/>
            <person name="Rosenblum E."/>
            <person name="Stajich J."/>
            <person name="Eisen M."/>
            <person name="Grigoriev I.V."/>
        </authorList>
    </citation>
    <scope>NUCLEOTIDE SEQUENCE [LARGE SCALE GENOMIC DNA]</scope>
    <source>
        <strain evidence="6">JAM81 / FGSC 10211</strain>
    </source>
</reference>
<dbReference type="PROSITE" id="PS51730">
    <property type="entry name" value="GNAT_ATAT"/>
    <property type="match status" value="1"/>
</dbReference>
<dbReference type="HAMAP" id="MF_03130">
    <property type="entry name" value="mec17"/>
    <property type="match status" value="1"/>
</dbReference>
<feature type="domain" description="N-acetyltransferase" evidence="4">
    <location>
        <begin position="1"/>
        <end position="207"/>
    </location>
</feature>
<dbReference type="RefSeq" id="XP_006677845.1">
    <property type="nucleotide sequence ID" value="XM_006677782.1"/>
</dbReference>
<dbReference type="GO" id="GO:0005874">
    <property type="term" value="C:microtubule"/>
    <property type="evidence" value="ECO:0007669"/>
    <property type="project" value="InterPro"/>
</dbReference>
<evidence type="ECO:0000256" key="3">
    <source>
        <dbReference type="HAMAP-Rule" id="MF_03130"/>
    </source>
</evidence>
<protein>
    <recommendedName>
        <fullName evidence="3">Alpha-tubulin N-acetyltransferase</fullName>
        <shortName evidence="3">Alpha-TAT</shortName>
        <shortName evidence="3">TAT</shortName>
        <ecNumber evidence="3">2.3.1.108</ecNumber>
    </recommendedName>
    <alternativeName>
        <fullName evidence="3">Acetyltransferase mec-17 homolog</fullName>
    </alternativeName>
</protein>
<dbReference type="EMBL" id="GL882882">
    <property type="protein sequence ID" value="EGF81105.1"/>
    <property type="molecule type" value="Genomic_DNA"/>
</dbReference>
<dbReference type="GeneID" id="18238321"/>
<dbReference type="GO" id="GO:0000226">
    <property type="term" value="P:microtubule cytoskeleton organization"/>
    <property type="evidence" value="ECO:0000318"/>
    <property type="project" value="GO_Central"/>
</dbReference>
<keyword evidence="2 3" id="KW-0012">Acyltransferase</keyword>
<organism evidence="5 6">
    <name type="scientific">Batrachochytrium dendrobatidis (strain JAM81 / FGSC 10211)</name>
    <name type="common">Frog chytrid fungus</name>
    <dbReference type="NCBI Taxonomy" id="684364"/>
    <lineage>
        <taxon>Eukaryota</taxon>
        <taxon>Fungi</taxon>
        <taxon>Fungi incertae sedis</taxon>
        <taxon>Chytridiomycota</taxon>
        <taxon>Chytridiomycota incertae sedis</taxon>
        <taxon>Chytridiomycetes</taxon>
        <taxon>Rhizophydiales</taxon>
        <taxon>Rhizophydiales incertae sedis</taxon>
        <taxon>Batrachochytrium</taxon>
    </lineage>
</organism>
<dbReference type="PANTHER" id="PTHR12327">
    <property type="entry name" value="ALPHA-TUBULIN N-ACETYLTRANSFERASE 1"/>
    <property type="match status" value="1"/>
</dbReference>
<proteinExistence type="inferred from homology"/>
<evidence type="ECO:0000256" key="1">
    <source>
        <dbReference type="ARBA" id="ARBA00022679"/>
    </source>
</evidence>
<comment type="function">
    <text evidence="3">Specifically acetylates 'Lys-40' in alpha-tubulin on the lumenal side of microtubules. Promotes microtubule destabilization and accelerates microtubule dynamics; this activity may be independent of acetylation activity. Acetylates alpha-tubulin with a slow enzymatic rate, due to a catalytic site that is not optimized for acetyl transfer. Enters the microtubule through each end and diffuses quickly throughout the lumen of microtubules. Acetylates only long/old microtubules because of its slow acetylation rate since it does not have time to act on dynamically unstable microtubules before the enzyme is released.</text>
</comment>
<evidence type="ECO:0000313" key="5">
    <source>
        <dbReference type="EMBL" id="EGF81105.1"/>
    </source>
</evidence>
<evidence type="ECO:0000256" key="2">
    <source>
        <dbReference type="ARBA" id="ARBA00023315"/>
    </source>
</evidence>
<dbReference type="InParanoid" id="F4P0A3"/>
<keyword evidence="1 3" id="KW-0808">Transferase</keyword>
<dbReference type="OrthoDB" id="447510at2759"/>
<evidence type="ECO:0000313" key="6">
    <source>
        <dbReference type="Proteomes" id="UP000007241"/>
    </source>
</evidence>
<dbReference type="GO" id="GO:0019799">
    <property type="term" value="F:tubulin N-acetyltransferase activity"/>
    <property type="evidence" value="ECO:0000318"/>
    <property type="project" value="GO_Central"/>
</dbReference>
<dbReference type="InterPro" id="IPR038746">
    <property type="entry name" value="Atat"/>
</dbReference>
<dbReference type="InterPro" id="IPR007965">
    <property type="entry name" value="GNAT_ATAT"/>
</dbReference>
<dbReference type="EC" id="2.3.1.108" evidence="3"/>
<comment type="similarity">
    <text evidence="3">Belongs to the acetyltransferase ATAT1 family.</text>
</comment>
<dbReference type="AlphaFoldDB" id="F4P0A3"/>
<feature type="binding site" evidence="3">
    <location>
        <begin position="141"/>
        <end position="154"/>
    </location>
    <ligand>
        <name>acetyl-CoA</name>
        <dbReference type="ChEBI" id="CHEBI:57288"/>
    </ligand>
</feature>
<gene>
    <name evidence="5" type="ORF">BATDEDRAFT_23816</name>
</gene>
<accession>F4P0A3</accession>